<evidence type="ECO:0000256" key="8">
    <source>
        <dbReference type="SAM" id="MobiDB-lite"/>
    </source>
</evidence>
<dbReference type="EMBL" id="CP000750">
    <property type="protein sequence ID" value="ABS05013.1"/>
    <property type="molecule type" value="Genomic_DNA"/>
</dbReference>
<evidence type="ECO:0000256" key="1">
    <source>
        <dbReference type="ARBA" id="ARBA00004651"/>
    </source>
</evidence>
<sequence length="1155" mass="120058">MPHRPAGRPGLTPRRLAGPLTSTAVALGVAAATAETLGAVVTGRIAGNPTAGLLAVLAALVVGASALDTLGRVALAAAVGRAEGALRADLLAAAFAQPVPALAEQAVGEVIDRVDDDPRQLARLLREAVWNLGRGLVRSLIGWVVAGLVWWPAWIAFPVVAVVVWLSVRRLTPLLVQRKVAEEVAWTDHAAQLEEAVAGRDDVRSSLGQPHVVRRYAQLAAGVLTRVRATSDLAATVARRTTLVLALVCSALVVGGTALVADGRLGVAQLVTVWLLSAGFAGDLTQISERLPEVQAGFGAVQRIRALLQAPSEPVGGAPVPPGPLGVAFRGVRFAHPGGFALRDVELEVPTGTTCALVGRSGSGKSTLAALLSRALEPPPGAVLLGGADVTGLDLHQLRRAVGVVTQRTELLAGTLRRNITLDADVAPERVDAAVDSLGLRDWVAGLPAGLETRLGPGGTTLSAGEEQLVAFARLLVRDVRVVVLDEATARMDPVTEHRVTAAAQRLLAGRTGLLIAHRLSTTARADGVAVLEDGRVVQRGPREELARTPGPFADLLRAGGHEELAEEHHDGSVLLPRPRRHPRGEAGAARPRLARAVWAAITRYKRWGVLGAVLFAAVSVIGLYGAVEGWLWGLVVEGLQRGGGWEEVRVPAAALVLTLLAVPFALSGALRVYPLWWNAVTLSTRLAVLRGQTRQRRLTRVPAGEVAARCLDSERFVLYVDRCVDVVIGLFVATVTAAVARDLTAGAVVAAVMVGSAAVSVAGTGVSGRRGRAAGDARAAFGRELGSAVDAARTVKLAAAVPDVLASLARVDAARVRASVGEFRVRALLEGVPGVLVQCGVVATWLLHLLGRWSLADALLVSTAVAGASYYGTVAGAVITEAPVAREWLRAVTALSGTGDVVRLPPGIDLVRGTAPPPATPPKQPLRRLSAHGFAAVHDDGTVGVQDVDLQVEAGELVLLTGRVGSGKSSLLAALAGLVDHEGSLRWNGSEVEDPQTFLRPGQVGYVAQVPRVLSGSFTDNVTLDHPHARALAARAVRDARLARDVTAAGGDGALIGHRGVRLSGGQVQRLALARALATGADLLVADDVSSALDARTELELWEALRDRGTTVIGSSSKRSALRAADRVVVLVEGRVAASGPWAELEGEWGFLAG</sequence>
<evidence type="ECO:0000256" key="9">
    <source>
        <dbReference type="SAM" id="Phobius"/>
    </source>
</evidence>
<dbReference type="PANTHER" id="PTHR24221">
    <property type="entry name" value="ATP-BINDING CASSETTE SUB-FAMILY B"/>
    <property type="match status" value="1"/>
</dbReference>
<dbReference type="InterPro" id="IPR027417">
    <property type="entry name" value="P-loop_NTPase"/>
</dbReference>
<dbReference type="GO" id="GO:0005737">
    <property type="term" value="C:cytoplasm"/>
    <property type="evidence" value="ECO:0007669"/>
    <property type="project" value="UniProtKB-ARBA"/>
</dbReference>
<dbReference type="GO" id="GO:0016887">
    <property type="term" value="F:ATP hydrolysis activity"/>
    <property type="evidence" value="ECO:0007669"/>
    <property type="project" value="InterPro"/>
</dbReference>
<dbReference type="GO" id="GO:0140359">
    <property type="term" value="F:ABC-type transporter activity"/>
    <property type="evidence" value="ECO:0007669"/>
    <property type="project" value="InterPro"/>
</dbReference>
<evidence type="ECO:0000259" key="11">
    <source>
        <dbReference type="PROSITE" id="PS50929"/>
    </source>
</evidence>
<feature type="transmembrane region" description="Helical" evidence="9">
    <location>
        <begin position="653"/>
        <end position="674"/>
    </location>
</feature>
<dbReference type="GO" id="GO:0005524">
    <property type="term" value="F:ATP binding"/>
    <property type="evidence" value="ECO:0007669"/>
    <property type="project" value="UniProtKB-KW"/>
</dbReference>
<dbReference type="KEGG" id="kra:Krad_3550"/>
<gene>
    <name evidence="12" type="ordered locus">Krad_3550</name>
</gene>
<keyword evidence="6 9" id="KW-1133">Transmembrane helix</keyword>
<feature type="transmembrane region" description="Helical" evidence="9">
    <location>
        <begin position="50"/>
        <end position="67"/>
    </location>
</feature>
<proteinExistence type="predicted"/>
<reference evidence="13" key="1">
    <citation type="journal article" date="2008" name="PLoS ONE">
        <title>Survival in nuclear waste, extreme resistance, and potential applications gleaned from the genome sequence of Kineococcus radiotolerans SRS30216.</title>
        <authorList>
            <person name="Bagwell C.E."/>
            <person name="Bhat S."/>
            <person name="Hawkins G.M."/>
            <person name="Smith B.W."/>
            <person name="Biswas T."/>
            <person name="Hoover T.R."/>
            <person name="Saunders E."/>
            <person name="Han C.S."/>
            <person name="Tsodikov O.V."/>
            <person name="Shimkets L.J."/>
        </authorList>
    </citation>
    <scope>NUCLEOTIDE SEQUENCE [LARGE SCALE GENOMIC DNA]</scope>
    <source>
        <strain evidence="13">ATCC BAA-149 / DSM 14245 / SRS30216</strain>
    </source>
</reference>
<dbReference type="FunFam" id="3.40.50.300:FF:000604">
    <property type="entry name" value="ABC transporter B family member 28"/>
    <property type="match status" value="1"/>
</dbReference>
<keyword evidence="3 9" id="KW-0812">Transmembrane</keyword>
<dbReference type="InterPro" id="IPR039421">
    <property type="entry name" value="Type_1_exporter"/>
</dbReference>
<dbReference type="InterPro" id="IPR011527">
    <property type="entry name" value="ABC1_TM_dom"/>
</dbReference>
<dbReference type="PANTHER" id="PTHR24221:SF654">
    <property type="entry name" value="ATP-BINDING CASSETTE SUB-FAMILY B MEMBER 6"/>
    <property type="match status" value="1"/>
</dbReference>
<evidence type="ECO:0000256" key="3">
    <source>
        <dbReference type="ARBA" id="ARBA00022692"/>
    </source>
</evidence>
<dbReference type="SUPFAM" id="SSF90123">
    <property type="entry name" value="ABC transporter transmembrane region"/>
    <property type="match status" value="2"/>
</dbReference>
<keyword evidence="7 9" id="KW-0472">Membrane</keyword>
<dbReference type="Proteomes" id="UP000001116">
    <property type="component" value="Chromosome"/>
</dbReference>
<dbReference type="Gene3D" id="3.40.50.300">
    <property type="entry name" value="P-loop containing nucleotide triphosphate hydrolases"/>
    <property type="match status" value="2"/>
</dbReference>
<feature type="transmembrane region" description="Helical" evidence="9">
    <location>
        <begin position="828"/>
        <end position="848"/>
    </location>
</feature>
<dbReference type="PROSITE" id="PS50893">
    <property type="entry name" value="ABC_TRANSPORTER_2"/>
    <property type="match status" value="2"/>
</dbReference>
<feature type="region of interest" description="Disordered" evidence="8">
    <location>
        <begin position="568"/>
        <end position="587"/>
    </location>
</feature>
<dbReference type="CDD" id="cd03228">
    <property type="entry name" value="ABCC_MRP_Like"/>
    <property type="match status" value="1"/>
</dbReference>
<evidence type="ECO:0000313" key="13">
    <source>
        <dbReference type="Proteomes" id="UP000001116"/>
    </source>
</evidence>
<evidence type="ECO:0000259" key="10">
    <source>
        <dbReference type="PROSITE" id="PS50893"/>
    </source>
</evidence>
<dbReference type="eggNOG" id="COG1132">
    <property type="taxonomic scope" value="Bacteria"/>
</dbReference>
<comment type="subcellular location">
    <subcellularLocation>
        <location evidence="1">Cell membrane</location>
        <topology evidence="1">Multi-pass membrane protein</topology>
    </subcellularLocation>
</comment>
<dbReference type="STRING" id="266940.Krad_3550"/>
<dbReference type="RefSeq" id="WP_012086725.1">
    <property type="nucleotide sequence ID" value="NC_009664.2"/>
</dbReference>
<evidence type="ECO:0000256" key="7">
    <source>
        <dbReference type="ARBA" id="ARBA00023136"/>
    </source>
</evidence>
<dbReference type="InterPro" id="IPR003439">
    <property type="entry name" value="ABC_transporter-like_ATP-bd"/>
</dbReference>
<dbReference type="GO" id="GO:0005886">
    <property type="term" value="C:plasma membrane"/>
    <property type="evidence" value="ECO:0007669"/>
    <property type="project" value="UniProtKB-SubCell"/>
</dbReference>
<feature type="domain" description="ABC transporter" evidence="10">
    <location>
        <begin position="327"/>
        <end position="559"/>
    </location>
</feature>
<evidence type="ECO:0000256" key="4">
    <source>
        <dbReference type="ARBA" id="ARBA00022741"/>
    </source>
</evidence>
<feature type="transmembrane region" description="Helical" evidence="9">
    <location>
        <begin position="724"/>
        <end position="741"/>
    </location>
</feature>
<protein>
    <submittedName>
        <fullName evidence="12">ABC transporter related</fullName>
    </submittedName>
</protein>
<keyword evidence="13" id="KW-1185">Reference proteome</keyword>
<dbReference type="SMART" id="SM00382">
    <property type="entry name" value="AAA"/>
    <property type="match status" value="2"/>
</dbReference>
<dbReference type="Pfam" id="PF00005">
    <property type="entry name" value="ABC_tran"/>
    <property type="match status" value="2"/>
</dbReference>
<dbReference type="Gene3D" id="1.20.1560.10">
    <property type="entry name" value="ABC transporter type 1, transmembrane domain"/>
    <property type="match status" value="2"/>
</dbReference>
<keyword evidence="4" id="KW-0547">Nucleotide-binding</keyword>
<evidence type="ECO:0000313" key="12">
    <source>
        <dbReference type="EMBL" id="ABS05013.1"/>
    </source>
</evidence>
<dbReference type="AlphaFoldDB" id="A6WDX4"/>
<dbReference type="OrthoDB" id="9806127at2"/>
<dbReference type="InterPro" id="IPR036640">
    <property type="entry name" value="ABC1_TM_sf"/>
</dbReference>
<evidence type="ECO:0000256" key="5">
    <source>
        <dbReference type="ARBA" id="ARBA00022840"/>
    </source>
</evidence>
<keyword evidence="2" id="KW-0813">Transport</keyword>
<name>A6WDX4_KINRD</name>
<accession>A6WDX4</accession>
<feature type="domain" description="ABC transmembrane type-1" evidence="11">
    <location>
        <begin position="24"/>
        <end position="296"/>
    </location>
</feature>
<dbReference type="PROSITE" id="PS50929">
    <property type="entry name" value="ABC_TM1F"/>
    <property type="match status" value="1"/>
</dbReference>
<keyword evidence="5" id="KW-0067">ATP-binding</keyword>
<feature type="transmembrane region" description="Helical" evidence="9">
    <location>
        <begin position="243"/>
        <end position="261"/>
    </location>
</feature>
<feature type="transmembrane region" description="Helical" evidence="9">
    <location>
        <begin position="747"/>
        <end position="767"/>
    </location>
</feature>
<dbReference type="Pfam" id="PF00664">
    <property type="entry name" value="ABC_membrane"/>
    <property type="match status" value="1"/>
</dbReference>
<feature type="transmembrane region" description="Helical" evidence="9">
    <location>
        <begin position="151"/>
        <end position="168"/>
    </location>
</feature>
<feature type="domain" description="ABC transporter" evidence="10">
    <location>
        <begin position="927"/>
        <end position="1153"/>
    </location>
</feature>
<dbReference type="GO" id="GO:0034040">
    <property type="term" value="F:ATPase-coupled lipid transmembrane transporter activity"/>
    <property type="evidence" value="ECO:0007669"/>
    <property type="project" value="TreeGrafter"/>
</dbReference>
<dbReference type="SUPFAM" id="SSF52540">
    <property type="entry name" value="P-loop containing nucleoside triphosphate hydrolases"/>
    <property type="match status" value="2"/>
</dbReference>
<feature type="transmembrane region" description="Helical" evidence="9">
    <location>
        <begin position="267"/>
        <end position="285"/>
    </location>
</feature>
<dbReference type="HOGENOM" id="CLU_007598_0_0_11"/>
<dbReference type="InterPro" id="IPR003593">
    <property type="entry name" value="AAA+_ATPase"/>
</dbReference>
<feature type="transmembrane region" description="Helical" evidence="9">
    <location>
        <begin position="608"/>
        <end position="633"/>
    </location>
</feature>
<evidence type="ECO:0000256" key="6">
    <source>
        <dbReference type="ARBA" id="ARBA00022989"/>
    </source>
</evidence>
<organism evidence="12 13">
    <name type="scientific">Kineococcus radiotolerans (strain ATCC BAA-149 / DSM 14245 / SRS30216)</name>
    <dbReference type="NCBI Taxonomy" id="266940"/>
    <lineage>
        <taxon>Bacteria</taxon>
        <taxon>Bacillati</taxon>
        <taxon>Actinomycetota</taxon>
        <taxon>Actinomycetes</taxon>
        <taxon>Kineosporiales</taxon>
        <taxon>Kineosporiaceae</taxon>
        <taxon>Kineococcus</taxon>
    </lineage>
</organism>
<evidence type="ECO:0000256" key="2">
    <source>
        <dbReference type="ARBA" id="ARBA00022448"/>
    </source>
</evidence>